<dbReference type="InterPro" id="IPR004839">
    <property type="entry name" value="Aminotransferase_I/II_large"/>
</dbReference>
<evidence type="ECO:0000256" key="6">
    <source>
        <dbReference type="RuleBase" id="RU000481"/>
    </source>
</evidence>
<dbReference type="PANTHER" id="PTHR46383:SF1">
    <property type="entry name" value="ASPARTATE AMINOTRANSFERASE"/>
    <property type="match status" value="1"/>
</dbReference>
<dbReference type="GO" id="GO:0030170">
    <property type="term" value="F:pyridoxal phosphate binding"/>
    <property type="evidence" value="ECO:0007669"/>
    <property type="project" value="InterPro"/>
</dbReference>
<keyword evidence="5" id="KW-0663">Pyridoxal phosphate</keyword>
<dbReference type="InterPro" id="IPR015422">
    <property type="entry name" value="PyrdxlP-dep_Trfase_small"/>
</dbReference>
<feature type="non-terminal residue" evidence="8">
    <location>
        <position position="1"/>
    </location>
</feature>
<dbReference type="GO" id="GO:0008483">
    <property type="term" value="F:transaminase activity"/>
    <property type="evidence" value="ECO:0007669"/>
    <property type="project" value="UniProtKB-KW"/>
</dbReference>
<dbReference type="Pfam" id="PF00155">
    <property type="entry name" value="Aminotran_1_2"/>
    <property type="match status" value="1"/>
</dbReference>
<evidence type="ECO:0000256" key="1">
    <source>
        <dbReference type="ARBA" id="ARBA00001933"/>
    </source>
</evidence>
<keyword evidence="3 6" id="KW-0032">Aminotransferase</keyword>
<dbReference type="EC" id="2.6.1.-" evidence="6"/>
<dbReference type="EMBL" id="DRBW01000245">
    <property type="protein sequence ID" value="HDM90874.1"/>
    <property type="molecule type" value="Genomic_DNA"/>
</dbReference>
<dbReference type="InterPro" id="IPR050596">
    <property type="entry name" value="AspAT/PAT-like"/>
</dbReference>
<dbReference type="AlphaFoldDB" id="A0A7C1BF88"/>
<feature type="domain" description="Aminotransferase class I/classII large" evidence="7">
    <location>
        <begin position="1"/>
        <end position="196"/>
    </location>
</feature>
<dbReference type="PANTHER" id="PTHR46383">
    <property type="entry name" value="ASPARTATE AMINOTRANSFERASE"/>
    <property type="match status" value="1"/>
</dbReference>
<comment type="caution">
    <text evidence="8">The sequence shown here is derived from an EMBL/GenBank/DDBJ whole genome shotgun (WGS) entry which is preliminary data.</text>
</comment>
<dbReference type="Gene3D" id="3.40.640.10">
    <property type="entry name" value="Type I PLP-dependent aspartate aminotransferase-like (Major domain)"/>
    <property type="match status" value="1"/>
</dbReference>
<evidence type="ECO:0000259" key="7">
    <source>
        <dbReference type="Pfam" id="PF00155"/>
    </source>
</evidence>
<dbReference type="InterPro" id="IPR015424">
    <property type="entry name" value="PyrdxlP-dep_Trfase"/>
</dbReference>
<dbReference type="GO" id="GO:0006520">
    <property type="term" value="P:amino acid metabolic process"/>
    <property type="evidence" value="ECO:0007669"/>
    <property type="project" value="InterPro"/>
</dbReference>
<reference evidence="8" key="1">
    <citation type="journal article" date="2020" name="mSystems">
        <title>Genome- and Community-Level Interaction Insights into Carbon Utilization and Element Cycling Functions of Hydrothermarchaeota in Hydrothermal Sediment.</title>
        <authorList>
            <person name="Zhou Z."/>
            <person name="Liu Y."/>
            <person name="Xu W."/>
            <person name="Pan J."/>
            <person name="Luo Z.H."/>
            <person name="Li M."/>
        </authorList>
    </citation>
    <scope>NUCLEOTIDE SEQUENCE [LARGE SCALE GENOMIC DNA]</scope>
    <source>
        <strain evidence="8">HyVt-237</strain>
    </source>
</reference>
<dbReference type="Gene3D" id="3.90.1150.10">
    <property type="entry name" value="Aspartate Aminotransferase, domain 1"/>
    <property type="match status" value="1"/>
</dbReference>
<comment type="similarity">
    <text evidence="2 6">Belongs to the class-I pyridoxal-phosphate-dependent aminotransferase family.</text>
</comment>
<evidence type="ECO:0000256" key="4">
    <source>
        <dbReference type="ARBA" id="ARBA00022679"/>
    </source>
</evidence>
<name>A0A7C1BF88_UNCW3</name>
<dbReference type="Proteomes" id="UP000885931">
    <property type="component" value="Unassembled WGS sequence"/>
</dbReference>
<comment type="cofactor">
    <cofactor evidence="1 6">
        <name>pyridoxal 5'-phosphate</name>
        <dbReference type="ChEBI" id="CHEBI:597326"/>
    </cofactor>
</comment>
<organism evidence="8">
    <name type="scientific">candidate division WOR-3 bacterium</name>
    <dbReference type="NCBI Taxonomy" id="2052148"/>
    <lineage>
        <taxon>Bacteria</taxon>
        <taxon>Bacteria division WOR-3</taxon>
    </lineage>
</organism>
<gene>
    <name evidence="8" type="ORF">ENG67_06690</name>
</gene>
<dbReference type="InterPro" id="IPR004838">
    <property type="entry name" value="NHTrfase_class1_PyrdxlP-BS"/>
</dbReference>
<evidence type="ECO:0000256" key="2">
    <source>
        <dbReference type="ARBA" id="ARBA00007441"/>
    </source>
</evidence>
<dbReference type="SUPFAM" id="SSF53383">
    <property type="entry name" value="PLP-dependent transferases"/>
    <property type="match status" value="1"/>
</dbReference>
<dbReference type="PROSITE" id="PS00105">
    <property type="entry name" value="AA_TRANSFER_CLASS_1"/>
    <property type="match status" value="1"/>
</dbReference>
<protein>
    <recommendedName>
        <fullName evidence="6">Aminotransferase</fullName>
        <ecNumber evidence="6">2.6.1.-</ecNumber>
    </recommendedName>
</protein>
<evidence type="ECO:0000313" key="8">
    <source>
        <dbReference type="EMBL" id="HDM90874.1"/>
    </source>
</evidence>
<dbReference type="CDD" id="cd00609">
    <property type="entry name" value="AAT_like"/>
    <property type="match status" value="1"/>
</dbReference>
<keyword evidence="4 6" id="KW-0808">Transferase</keyword>
<evidence type="ECO:0000256" key="5">
    <source>
        <dbReference type="ARBA" id="ARBA00022898"/>
    </source>
</evidence>
<proteinExistence type="inferred from homology"/>
<accession>A0A7C1BF88</accession>
<evidence type="ECO:0000256" key="3">
    <source>
        <dbReference type="ARBA" id="ARBA00022576"/>
    </source>
</evidence>
<dbReference type="InterPro" id="IPR015421">
    <property type="entry name" value="PyrdxlP-dep_Trfase_major"/>
</dbReference>
<sequence length="205" mass="23129">LDEIARIALERDLYVISDEVYSRIIYDGEHLTIASIPGMVERTVIVDGFSKTYAMTGWRLGYGIMPEEMVRPLVRLQSNSVSCATAFVQKAGVEALRGDQGPVEEMVAEFRRRRDRIFELLGEIPHVKARKSEGAFYVFLDIRELGMSSREFASYLLEKHGVCLLPGDLFGERGEGYVRISYATSMENIEKGIERIARAVREIAG</sequence>